<evidence type="ECO:0000256" key="3">
    <source>
        <dbReference type="ARBA" id="ARBA00023002"/>
    </source>
</evidence>
<dbReference type="GO" id="GO:0008703">
    <property type="term" value="F:5-amino-6-(5-phosphoribosylamino)uracil reductase activity"/>
    <property type="evidence" value="ECO:0007669"/>
    <property type="project" value="InterPro"/>
</dbReference>
<dbReference type="InterPro" id="IPR024072">
    <property type="entry name" value="DHFR-like_dom_sf"/>
</dbReference>
<dbReference type="EMBL" id="CP051682">
    <property type="protein sequence ID" value="QJD97907.1"/>
    <property type="molecule type" value="Genomic_DNA"/>
</dbReference>
<evidence type="ECO:0000256" key="1">
    <source>
        <dbReference type="ARBA" id="ARBA00005104"/>
    </source>
</evidence>
<dbReference type="PANTHER" id="PTHR38011:SF7">
    <property type="entry name" value="2,5-DIAMINO-6-RIBOSYLAMINO-4(3H)-PYRIMIDINONE 5'-PHOSPHATE REDUCTASE"/>
    <property type="match status" value="1"/>
</dbReference>
<feature type="domain" description="Bacterial bifunctional deaminase-reductase C-terminal" evidence="4">
    <location>
        <begin position="4"/>
        <end position="225"/>
    </location>
</feature>
<dbReference type="SUPFAM" id="SSF53597">
    <property type="entry name" value="Dihydrofolate reductase-like"/>
    <property type="match status" value="1"/>
</dbReference>
<keyword evidence="6" id="KW-1185">Reference proteome</keyword>
<dbReference type="AlphaFoldDB" id="A0A7L5E6A3"/>
<dbReference type="GO" id="GO:0009231">
    <property type="term" value="P:riboflavin biosynthetic process"/>
    <property type="evidence" value="ECO:0007669"/>
    <property type="project" value="InterPro"/>
</dbReference>
<keyword evidence="2" id="KW-0521">NADP</keyword>
<organism evidence="5 6">
    <name type="scientific">Mucilaginibacter robiniae</name>
    <dbReference type="NCBI Taxonomy" id="2728022"/>
    <lineage>
        <taxon>Bacteria</taxon>
        <taxon>Pseudomonadati</taxon>
        <taxon>Bacteroidota</taxon>
        <taxon>Sphingobacteriia</taxon>
        <taxon>Sphingobacteriales</taxon>
        <taxon>Sphingobacteriaceae</taxon>
        <taxon>Mucilaginibacter</taxon>
    </lineage>
</organism>
<protein>
    <submittedName>
        <fullName evidence="5">RibD family protein</fullName>
    </submittedName>
</protein>
<dbReference type="InterPro" id="IPR002734">
    <property type="entry name" value="RibDG_C"/>
</dbReference>
<name>A0A7L5E6A3_9SPHI</name>
<evidence type="ECO:0000313" key="5">
    <source>
        <dbReference type="EMBL" id="QJD97907.1"/>
    </source>
</evidence>
<gene>
    <name evidence="5" type="ORF">HH214_19500</name>
</gene>
<accession>A0A7L5E6A3</accession>
<dbReference type="Pfam" id="PF01872">
    <property type="entry name" value="RibD_C"/>
    <property type="match status" value="1"/>
</dbReference>
<dbReference type="RefSeq" id="WP_169610496.1">
    <property type="nucleotide sequence ID" value="NZ_CP051682.1"/>
</dbReference>
<comment type="pathway">
    <text evidence="1">Cofactor biosynthesis; riboflavin biosynthesis.</text>
</comment>
<dbReference type="PANTHER" id="PTHR38011">
    <property type="entry name" value="DIHYDROFOLATE REDUCTASE FAMILY PROTEIN (AFU_ORTHOLOGUE AFUA_8G06820)"/>
    <property type="match status" value="1"/>
</dbReference>
<proteinExistence type="predicted"/>
<dbReference type="InterPro" id="IPR050765">
    <property type="entry name" value="Riboflavin_Biosynth_HTPR"/>
</dbReference>
<sequence>MKKPHVICHMMSTVDGKILSANWGDQELIKTYSGFFEKYHETFESEAWMCGRITMEKDFSGGEKLELTQTEHPIARQPFIGNKEATSFAIAVDAHGKLGWKSNETGGDHIIEVLSEQVSDEYLNYLQQKGISYIFAGEKEVDFKSALSQLADLFPINTLMLEGGGHLNGSLLNDGLIDELSILILPIADGTPKSATTFEVSEYLQKRPASLLQLTEVKQLENDVIWLKYKFNNQ</sequence>
<dbReference type="KEGG" id="mrob:HH214_19500"/>
<evidence type="ECO:0000259" key="4">
    <source>
        <dbReference type="Pfam" id="PF01872"/>
    </source>
</evidence>
<evidence type="ECO:0000313" key="6">
    <source>
        <dbReference type="Proteomes" id="UP000503278"/>
    </source>
</evidence>
<evidence type="ECO:0000256" key="2">
    <source>
        <dbReference type="ARBA" id="ARBA00022857"/>
    </source>
</evidence>
<reference evidence="5 6" key="1">
    <citation type="submission" date="2020-04" db="EMBL/GenBank/DDBJ databases">
        <title>Genome sequencing of novel species.</title>
        <authorList>
            <person name="Heo J."/>
            <person name="Kim S.-J."/>
            <person name="Kim J.-S."/>
            <person name="Hong S.-B."/>
            <person name="Kwon S.-W."/>
        </authorList>
    </citation>
    <scope>NUCLEOTIDE SEQUENCE [LARGE SCALE GENOMIC DNA]</scope>
    <source>
        <strain evidence="5 6">F39-2</strain>
    </source>
</reference>
<dbReference type="Gene3D" id="3.40.430.10">
    <property type="entry name" value="Dihydrofolate Reductase, subunit A"/>
    <property type="match status" value="1"/>
</dbReference>
<dbReference type="Proteomes" id="UP000503278">
    <property type="component" value="Chromosome"/>
</dbReference>
<keyword evidence="3" id="KW-0560">Oxidoreductase</keyword>